<feature type="domain" description="Oxidoreductase molybdopterin-binding" evidence="5">
    <location>
        <begin position="103"/>
        <end position="268"/>
    </location>
</feature>
<dbReference type="GO" id="GO:0043546">
    <property type="term" value="F:molybdopterin cofactor binding"/>
    <property type="evidence" value="ECO:0007669"/>
    <property type="project" value="TreeGrafter"/>
</dbReference>
<dbReference type="Gene3D" id="2.60.40.650">
    <property type="match status" value="1"/>
</dbReference>
<dbReference type="PRINTS" id="PR00407">
    <property type="entry name" value="EUMOPTERIN"/>
</dbReference>
<evidence type="ECO:0000256" key="1">
    <source>
        <dbReference type="ARBA" id="ARBA00001924"/>
    </source>
</evidence>
<dbReference type="InterPro" id="IPR014756">
    <property type="entry name" value="Ig_E-set"/>
</dbReference>
<accession>Q2PY06</accession>
<dbReference type="InterPro" id="IPR000572">
    <property type="entry name" value="OxRdtase_Mopterin-bd_dom"/>
</dbReference>
<reference evidence="7" key="1">
    <citation type="journal article" date="2006" name="Appl. Environ. Microbiol.">
        <title>Comparative genomics of DNA fragments from six Antarctic marine planktonic bacteria.</title>
        <authorList>
            <person name="Grzymski J.J."/>
            <person name="Carter B.J."/>
            <person name="DeLong E.F."/>
            <person name="Feldman R.A."/>
            <person name="Ghadiri A."/>
            <person name="Murray A.E."/>
        </authorList>
    </citation>
    <scope>NUCLEOTIDE SEQUENCE</scope>
</reference>
<evidence type="ECO:0000259" key="5">
    <source>
        <dbReference type="Pfam" id="PF00174"/>
    </source>
</evidence>
<dbReference type="AlphaFoldDB" id="Q2PY06"/>
<dbReference type="GO" id="GO:0030151">
    <property type="term" value="F:molybdenum ion binding"/>
    <property type="evidence" value="ECO:0007669"/>
    <property type="project" value="InterPro"/>
</dbReference>
<dbReference type="Pfam" id="PF03404">
    <property type="entry name" value="Mo-co_dimer"/>
    <property type="match status" value="1"/>
</dbReference>
<dbReference type="SUPFAM" id="SSF56524">
    <property type="entry name" value="Oxidoreductase molybdopterin-binding domain"/>
    <property type="match status" value="1"/>
</dbReference>
<evidence type="ECO:0000259" key="6">
    <source>
        <dbReference type="Pfam" id="PF03404"/>
    </source>
</evidence>
<proteinExistence type="predicted"/>
<dbReference type="EMBL" id="DQ295242">
    <property type="protein sequence ID" value="ABC25421.1"/>
    <property type="molecule type" value="Genomic_DNA"/>
</dbReference>
<comment type="cofactor">
    <cofactor evidence="1">
        <name>Mo-molybdopterin</name>
        <dbReference type="ChEBI" id="CHEBI:71302"/>
    </cofactor>
</comment>
<sequence>MPRDDRSKLSRRAWITTTSGVIAAGLVRTQSDAIRLVAEEAPPQVADPTKVPGRLVSGVGSRAPAEQPERLIRAEALSSSSRTPLADLMGTITPADLHFERHHGGIPDIQLENHELLVHGMVDRPMVFRMSDLMRYPQVSRTHFLECSGNGGGVYSQTRMPTEVTVQAMDGLLSTSEWTGVPMSTILREVGVRRGASWILAEGGDAAVMSRSVPLDKVMDDSLLAYGQNGERIRPEQGYPLRLFNPGYEGNTSVKWLRRIEVTDQPTHTRDETSKYTDPLGDGTVRQFSLMMDAKSVITFPSYPYVLPEQGWWELRGLAWSGRGRITRVEVSTDGGRNWVDAALQGPILSKSTVRFRHLFDWSGSDTLILSRATDETGYVQPTVEQLWEARGPRTSYHQNHQRAWKIARTGEVTFGLGEMV</sequence>
<evidence type="ECO:0000256" key="4">
    <source>
        <dbReference type="ARBA" id="ARBA00023002"/>
    </source>
</evidence>
<dbReference type="InterPro" id="IPR036374">
    <property type="entry name" value="OxRdtase_Mopterin-bd_sf"/>
</dbReference>
<evidence type="ECO:0000313" key="7">
    <source>
        <dbReference type="EMBL" id="ABC25421.1"/>
    </source>
</evidence>
<dbReference type="NCBIfam" id="TIGR04555">
    <property type="entry name" value="sulfite_DH_soxC"/>
    <property type="match status" value="1"/>
</dbReference>
<organism evidence="7">
    <name type="scientific">uncultured marine bacterium Ant4D5</name>
    <dbReference type="NCBI Taxonomy" id="360428"/>
    <lineage>
        <taxon>Bacteria</taxon>
        <taxon>environmental samples</taxon>
    </lineage>
</organism>
<dbReference type="SUPFAM" id="SSF81296">
    <property type="entry name" value="E set domains"/>
    <property type="match status" value="1"/>
</dbReference>
<name>Q2PY06_9BACT</name>
<dbReference type="Gene3D" id="3.90.420.10">
    <property type="entry name" value="Oxidoreductase, molybdopterin-binding domain"/>
    <property type="match status" value="1"/>
</dbReference>
<feature type="domain" description="Moybdenum cofactor oxidoreductase dimerisation" evidence="6">
    <location>
        <begin position="291"/>
        <end position="400"/>
    </location>
</feature>
<dbReference type="PANTHER" id="PTHR19372">
    <property type="entry name" value="SULFITE REDUCTASE"/>
    <property type="match status" value="1"/>
</dbReference>
<evidence type="ECO:0000256" key="3">
    <source>
        <dbReference type="ARBA" id="ARBA00022723"/>
    </source>
</evidence>
<dbReference type="GO" id="GO:0020037">
    <property type="term" value="F:heme binding"/>
    <property type="evidence" value="ECO:0007669"/>
    <property type="project" value="TreeGrafter"/>
</dbReference>
<dbReference type="Pfam" id="PF00174">
    <property type="entry name" value="Oxidored_molyb"/>
    <property type="match status" value="1"/>
</dbReference>
<dbReference type="InterPro" id="IPR008335">
    <property type="entry name" value="Mopterin_OxRdtase_euk"/>
</dbReference>
<protein>
    <submittedName>
        <fullName evidence="7">Sulfite dehydrogenase soxC</fullName>
    </submittedName>
</protein>
<evidence type="ECO:0000256" key="2">
    <source>
        <dbReference type="ARBA" id="ARBA00022505"/>
    </source>
</evidence>
<dbReference type="PANTHER" id="PTHR19372:SF7">
    <property type="entry name" value="SULFITE OXIDASE, MITOCHONDRIAL"/>
    <property type="match status" value="1"/>
</dbReference>
<keyword evidence="4" id="KW-0560">Oxidoreductase</keyword>
<keyword evidence="2" id="KW-0500">Molybdenum</keyword>
<keyword evidence="3" id="KW-0479">Metal-binding</keyword>
<dbReference type="InterPro" id="IPR030835">
    <property type="entry name" value="Sulfite_DH_SoxC"/>
</dbReference>
<dbReference type="GO" id="GO:0006790">
    <property type="term" value="P:sulfur compound metabolic process"/>
    <property type="evidence" value="ECO:0007669"/>
    <property type="project" value="TreeGrafter"/>
</dbReference>
<dbReference type="GO" id="GO:0008482">
    <property type="term" value="F:sulfite oxidase activity"/>
    <property type="evidence" value="ECO:0007669"/>
    <property type="project" value="TreeGrafter"/>
</dbReference>
<dbReference type="InterPro" id="IPR005066">
    <property type="entry name" value="MoCF_OxRdtse_dimer"/>
</dbReference>